<evidence type="ECO:0000256" key="8">
    <source>
        <dbReference type="ARBA" id="ARBA00023136"/>
    </source>
</evidence>
<feature type="transmembrane region" description="Helical" evidence="10">
    <location>
        <begin position="209"/>
        <end position="229"/>
    </location>
</feature>
<dbReference type="PROSITE" id="PS00756">
    <property type="entry name" value="SECY_2"/>
    <property type="match status" value="1"/>
</dbReference>
<name>A0A0P8WK52_9CLOT</name>
<dbReference type="InterPro" id="IPR026593">
    <property type="entry name" value="SecY"/>
</dbReference>
<evidence type="ECO:0000256" key="4">
    <source>
        <dbReference type="ARBA" id="ARBA00022692"/>
    </source>
</evidence>
<keyword evidence="13" id="KW-1185">Reference proteome</keyword>
<dbReference type="PRINTS" id="PR00303">
    <property type="entry name" value="SECYTRNLCASE"/>
</dbReference>
<evidence type="ECO:0000256" key="7">
    <source>
        <dbReference type="ARBA" id="ARBA00023010"/>
    </source>
</evidence>
<dbReference type="GO" id="GO:0043952">
    <property type="term" value="P:protein transport by the Sec complex"/>
    <property type="evidence" value="ECO:0007669"/>
    <property type="project" value="UniProtKB-UniRule"/>
</dbReference>
<feature type="transmembrane region" description="Helical" evidence="10">
    <location>
        <begin position="388"/>
        <end position="406"/>
    </location>
</feature>
<comment type="caution">
    <text evidence="12">The sequence shown here is derived from an EMBL/GenBank/DDBJ whole genome shotgun (WGS) entry which is preliminary data.</text>
</comment>
<protein>
    <recommendedName>
        <fullName evidence="9 10">Protein translocase subunit SecY</fullName>
    </recommendedName>
</protein>
<dbReference type="GO" id="GO:0005886">
    <property type="term" value="C:plasma membrane"/>
    <property type="evidence" value="ECO:0007669"/>
    <property type="project" value="UniProtKB-SubCell"/>
</dbReference>
<evidence type="ECO:0000256" key="5">
    <source>
        <dbReference type="ARBA" id="ARBA00022927"/>
    </source>
</evidence>
<comment type="subunit">
    <text evidence="10">Component of the Sec protein translocase complex. Heterotrimer consisting of SecY, SecE and SecG subunits. The heterotrimers can form oligomers, although 1 heterotrimer is thought to be able to translocate proteins. Interacts with the ribosome. Interacts with SecDF, and other proteins may be involved. Interacts with SecA.</text>
</comment>
<evidence type="ECO:0000256" key="1">
    <source>
        <dbReference type="ARBA" id="ARBA00004141"/>
    </source>
</evidence>
<dbReference type="PATRIC" id="fig|36849.3.peg.4006"/>
<evidence type="ECO:0000256" key="6">
    <source>
        <dbReference type="ARBA" id="ARBA00022989"/>
    </source>
</evidence>
<evidence type="ECO:0000256" key="2">
    <source>
        <dbReference type="ARBA" id="ARBA00005751"/>
    </source>
</evidence>
<dbReference type="OrthoDB" id="9809248at2"/>
<feature type="transmembrane region" description="Helical" evidence="10">
    <location>
        <begin position="18"/>
        <end position="39"/>
    </location>
</feature>
<evidence type="ECO:0000256" key="3">
    <source>
        <dbReference type="ARBA" id="ARBA00022448"/>
    </source>
</evidence>
<keyword evidence="4 10" id="KW-0812">Transmembrane</keyword>
<dbReference type="PIRSF" id="PIRSF004557">
    <property type="entry name" value="SecY"/>
    <property type="match status" value="1"/>
</dbReference>
<keyword evidence="7 10" id="KW-0811">Translocation</keyword>
<dbReference type="PANTHER" id="PTHR10906">
    <property type="entry name" value="SECY/SEC61-ALPHA FAMILY MEMBER"/>
    <property type="match status" value="1"/>
</dbReference>
<dbReference type="GO" id="GO:0006605">
    <property type="term" value="P:protein targeting"/>
    <property type="evidence" value="ECO:0007669"/>
    <property type="project" value="UniProtKB-UniRule"/>
</dbReference>
<evidence type="ECO:0000256" key="11">
    <source>
        <dbReference type="RuleBase" id="RU004349"/>
    </source>
</evidence>
<reference evidence="12 13" key="1">
    <citation type="submission" date="2015-09" db="EMBL/GenBank/DDBJ databases">
        <title>Genome sequence of Oxobacter pfennigii DSM 3222.</title>
        <authorList>
            <person name="Poehlein A."/>
            <person name="Bengelsdorf F.R."/>
            <person name="Schiel-Bengelsdorf B."/>
            <person name="Duerre P."/>
            <person name="Daniel R."/>
        </authorList>
    </citation>
    <scope>NUCLEOTIDE SEQUENCE [LARGE SCALE GENOMIC DNA]</scope>
    <source>
        <strain evidence="12 13">DSM 3222</strain>
    </source>
</reference>
<dbReference type="GO" id="GO:0065002">
    <property type="term" value="P:intracellular protein transmembrane transport"/>
    <property type="evidence" value="ECO:0007669"/>
    <property type="project" value="UniProtKB-UniRule"/>
</dbReference>
<keyword evidence="5 10" id="KW-0653">Protein transport</keyword>
<comment type="subcellular location">
    <subcellularLocation>
        <location evidence="10">Cell membrane</location>
        <topology evidence="10">Multi-pass membrane protein</topology>
    </subcellularLocation>
    <subcellularLocation>
        <location evidence="1">Membrane</location>
        <topology evidence="1">Multi-pass membrane protein</topology>
    </subcellularLocation>
</comment>
<dbReference type="Gene3D" id="1.10.3370.10">
    <property type="entry name" value="SecY subunit domain"/>
    <property type="match status" value="1"/>
</dbReference>
<dbReference type="InterPro" id="IPR023201">
    <property type="entry name" value="SecY_dom_sf"/>
</dbReference>
<dbReference type="STRING" id="36849.OXPF_37880"/>
<evidence type="ECO:0000313" key="13">
    <source>
        <dbReference type="Proteomes" id="UP000050326"/>
    </source>
</evidence>
<evidence type="ECO:0000256" key="9">
    <source>
        <dbReference type="ARBA" id="ARBA00039733"/>
    </source>
</evidence>
<feature type="transmembrane region" description="Helical" evidence="10">
    <location>
        <begin position="303"/>
        <end position="325"/>
    </location>
</feature>
<dbReference type="Pfam" id="PF00344">
    <property type="entry name" value="SecY"/>
    <property type="match status" value="1"/>
</dbReference>
<feature type="transmembrane region" description="Helical" evidence="10">
    <location>
        <begin position="112"/>
        <end position="132"/>
    </location>
</feature>
<accession>A0A0P8WK52</accession>
<dbReference type="AlphaFoldDB" id="A0A0P8WK52"/>
<feature type="transmembrane region" description="Helical" evidence="10">
    <location>
        <begin position="171"/>
        <end position="189"/>
    </location>
</feature>
<feature type="transmembrane region" description="Helical" evidence="10">
    <location>
        <begin position="70"/>
        <end position="92"/>
    </location>
</feature>
<feature type="transmembrane region" description="Helical" evidence="10">
    <location>
        <begin position="357"/>
        <end position="376"/>
    </location>
</feature>
<feature type="transmembrane region" description="Helical" evidence="10">
    <location>
        <begin position="263"/>
        <end position="283"/>
    </location>
</feature>
<dbReference type="InterPro" id="IPR002208">
    <property type="entry name" value="SecY/SEC61-alpha"/>
</dbReference>
<keyword evidence="8 10" id="KW-0472">Membrane</keyword>
<dbReference type="FunFam" id="1.10.3370.10:FF:000001">
    <property type="entry name" value="Preprotein translocase subunit SecY"/>
    <property type="match status" value="1"/>
</dbReference>
<dbReference type="HAMAP" id="MF_01465">
    <property type="entry name" value="SecY"/>
    <property type="match status" value="1"/>
</dbReference>
<keyword evidence="10" id="KW-1003">Cell membrane</keyword>
<comment type="function">
    <text evidence="10">The central subunit of the protein translocation channel SecYEG. Consists of two halves formed by TMs 1-5 and 6-10. These two domains form a lateral gate at the front which open onto the bilayer between TMs 2 and 7, and are clamped together by SecE at the back. The channel is closed by both a pore ring composed of hydrophobic SecY resides and a short helix (helix 2A) on the extracellular side of the membrane which forms a plug. The plug probably moves laterally to allow the channel to open. The ring and the pore may move independently.</text>
</comment>
<dbReference type="EMBL" id="LKET01000062">
    <property type="protein sequence ID" value="KPU42613.1"/>
    <property type="molecule type" value="Genomic_DNA"/>
</dbReference>
<dbReference type="SUPFAM" id="SSF103491">
    <property type="entry name" value="Preprotein translocase SecY subunit"/>
    <property type="match status" value="1"/>
</dbReference>
<sequence length="423" mass="46651">MLSTLRNAWKIPDLRRRLIFVVIMLVVYRGGAFIPVPYINTDVVQQFVSQGALFGFFDILSGGAFKNFTIFAMGIVPYINSSIIINLLTIAIPKLEQMSKEGEDGRKKIAQITRYGTIVLGTIQAFGLTLLIRSQGAIIKDSPFHLFIIIITLVAGTSFLMWLGEQITDKGIGNGISLLIFTSIISRYPSMGFQISGLVSAGTADWFEVIIFIAFALISIIAVVTMDLAERRIPVQYAKKMVGRKMYGGQSTHIPISVSSSSVIAIIFAMSIMQFPATIAAFVPNAGWVSAFNKGGIFGTDSWLYIIIYFLLVIFFTWFYTGITFNTKEMAENMKKNGGFIPGIRPGKPTADYVQSILNRITLIGGTFAGIIALTPYFLDKFTGLKDLYFGGTSILIVVGTALELAKQLEAQMTMRHYQGFLK</sequence>
<keyword evidence="6 10" id="KW-1133">Transmembrane helix</keyword>
<evidence type="ECO:0000313" key="12">
    <source>
        <dbReference type="EMBL" id="KPU42613.1"/>
    </source>
</evidence>
<dbReference type="Proteomes" id="UP000050326">
    <property type="component" value="Unassembled WGS sequence"/>
</dbReference>
<dbReference type="RefSeq" id="WP_054876756.1">
    <property type="nucleotide sequence ID" value="NZ_LKET01000062.1"/>
</dbReference>
<evidence type="ECO:0000256" key="10">
    <source>
        <dbReference type="HAMAP-Rule" id="MF_01465"/>
    </source>
</evidence>
<gene>
    <name evidence="10 12" type="primary">secY</name>
    <name evidence="12" type="ORF">OXPF_37880</name>
</gene>
<comment type="similarity">
    <text evidence="2 10 11">Belongs to the SecY/SEC61-alpha family.</text>
</comment>
<dbReference type="NCBIfam" id="TIGR00967">
    <property type="entry name" value="3a0501s007"/>
    <property type="match status" value="1"/>
</dbReference>
<keyword evidence="3 10" id="KW-0813">Transport</keyword>
<proteinExistence type="inferred from homology"/>
<organism evidence="12 13">
    <name type="scientific">Oxobacter pfennigii</name>
    <dbReference type="NCBI Taxonomy" id="36849"/>
    <lineage>
        <taxon>Bacteria</taxon>
        <taxon>Bacillati</taxon>
        <taxon>Bacillota</taxon>
        <taxon>Clostridia</taxon>
        <taxon>Eubacteriales</taxon>
        <taxon>Clostridiaceae</taxon>
        <taxon>Oxobacter</taxon>
    </lineage>
</organism>
<dbReference type="InterPro" id="IPR030659">
    <property type="entry name" value="SecY_CS"/>
</dbReference>
<feature type="transmembrane region" description="Helical" evidence="10">
    <location>
        <begin position="144"/>
        <end position="164"/>
    </location>
</feature>